<keyword evidence="13" id="KW-0460">Magnesium</keyword>
<dbReference type="KEGG" id="faf:OE104_02555"/>
<evidence type="ECO:0000256" key="11">
    <source>
        <dbReference type="ARBA" id="ARBA00022741"/>
    </source>
</evidence>
<evidence type="ECO:0000256" key="7">
    <source>
        <dbReference type="ARBA" id="ARBA00013025"/>
    </source>
</evidence>
<evidence type="ECO:0000256" key="12">
    <source>
        <dbReference type="ARBA" id="ARBA00022840"/>
    </source>
</evidence>
<comment type="pathway">
    <text evidence="2">Cofactor biosynthesis; tetrahydrofolate biosynthesis; 7,8-dihydrofolate from 2-amino-4-hydroxy-6-hydroxymethyl-7,8-dihydropteridine diphosphate and 4-aminobenzoate: step 2/2.</text>
</comment>
<evidence type="ECO:0000256" key="4">
    <source>
        <dbReference type="ARBA" id="ARBA00008276"/>
    </source>
</evidence>
<dbReference type="FunFam" id="3.40.1190.10:FF:000004">
    <property type="entry name" value="Dihydrofolate synthase/folylpolyglutamate synthase"/>
    <property type="match status" value="1"/>
</dbReference>
<dbReference type="InterPro" id="IPR018109">
    <property type="entry name" value="Folylpolyglutamate_synth_CS"/>
</dbReference>
<dbReference type="Gene3D" id="3.90.190.20">
    <property type="entry name" value="Mur ligase, C-terminal domain"/>
    <property type="match status" value="1"/>
</dbReference>
<accession>A0A9E8LWU2</accession>
<dbReference type="PROSITE" id="PS01011">
    <property type="entry name" value="FOLYLPOLYGLU_SYNT_1"/>
    <property type="match status" value="1"/>
</dbReference>
<feature type="domain" description="Mur ligase central" evidence="20">
    <location>
        <begin position="139"/>
        <end position="273"/>
    </location>
</feature>
<keyword evidence="9 18" id="KW-0436">Ligase</keyword>
<keyword evidence="22" id="KW-1185">Reference proteome</keyword>
<sequence>MFETDEDVIRWIHGQKKFGIKPGLKRMNWMMDRLDHPERQLRTIHIGGTNGKGSTTAFLRSILHEAGFEVGTFTSPYIETFHERISVNGKPIQGQDLVNAANAIKPLAEQLDDTPLGAPTEFEIITAICFYYFAKIHPVDFVLVEVGLGGRLDSTNIIHPILSIITNVGYDHMHILGSTIEQIAEEKAGIIKNGVPVITGCLDERARKVIRRKAEGKKAPLYAYGTEFQVSETNRGDFEENFTLSTLFRSNRRWTISLLGLHQVQNASVSIMAMELLNTYYSIPIDENAVFRGLKKATWPGRFEIVSKHPLIVLDGAHNKEGLESLISTAKRHFPDKLGTVLFTALHDKPLETMVRVLDRSGYNLVFTEFSFPRRSEAVDLFHLSNSLRKEWVTDWQTYVQQKISTLRSDELFIVTGSLYFISEVKSFFNNKKIHLFASHR</sequence>
<comment type="pathway">
    <text evidence="3">Cofactor biosynthesis; tetrahydrofolylpolyglutamate biosynthesis.</text>
</comment>
<keyword evidence="10" id="KW-0479">Metal-binding</keyword>
<dbReference type="NCBIfam" id="TIGR01499">
    <property type="entry name" value="folC"/>
    <property type="match status" value="1"/>
</dbReference>
<protein>
    <recommendedName>
        <fullName evidence="8">Dihydrofolate synthase/folylpolyglutamate synthase</fullName>
        <ecNumber evidence="6">6.3.2.12</ecNumber>
        <ecNumber evidence="7">6.3.2.17</ecNumber>
    </recommendedName>
    <alternativeName>
        <fullName evidence="15">Tetrahydrofolylpolyglutamate synthase</fullName>
    </alternativeName>
</protein>
<dbReference type="EMBL" id="CP106878">
    <property type="protein sequence ID" value="WAA10239.1"/>
    <property type="molecule type" value="Genomic_DNA"/>
</dbReference>
<dbReference type="GO" id="GO:0005524">
    <property type="term" value="F:ATP binding"/>
    <property type="evidence" value="ECO:0007669"/>
    <property type="project" value="UniProtKB-KW"/>
</dbReference>
<dbReference type="GO" id="GO:0046872">
    <property type="term" value="F:metal ion binding"/>
    <property type="evidence" value="ECO:0007669"/>
    <property type="project" value="UniProtKB-KW"/>
</dbReference>
<dbReference type="EC" id="6.3.2.17" evidence="7"/>
<dbReference type="InterPro" id="IPR004101">
    <property type="entry name" value="Mur_ligase_C"/>
</dbReference>
<dbReference type="AlphaFoldDB" id="A0A9E8LWU2"/>
<gene>
    <name evidence="21" type="ORF">OE104_02555</name>
</gene>
<organism evidence="21 22">
    <name type="scientific">Fervidibacillus albus</name>
    <dbReference type="NCBI Taxonomy" id="2980026"/>
    <lineage>
        <taxon>Bacteria</taxon>
        <taxon>Bacillati</taxon>
        <taxon>Bacillota</taxon>
        <taxon>Bacilli</taxon>
        <taxon>Bacillales</taxon>
        <taxon>Bacillaceae</taxon>
        <taxon>Fervidibacillus</taxon>
    </lineage>
</organism>
<evidence type="ECO:0000256" key="15">
    <source>
        <dbReference type="ARBA" id="ARBA00030592"/>
    </source>
</evidence>
<dbReference type="InterPro" id="IPR036615">
    <property type="entry name" value="Mur_ligase_C_dom_sf"/>
</dbReference>
<comment type="similarity">
    <text evidence="4 18">Belongs to the folylpolyglutamate synthase family.</text>
</comment>
<comment type="cofactor">
    <cofactor evidence="1">
        <name>Mg(2+)</name>
        <dbReference type="ChEBI" id="CHEBI:18420"/>
    </cofactor>
</comment>
<dbReference type="GO" id="GO:0046656">
    <property type="term" value="P:folic acid biosynthetic process"/>
    <property type="evidence" value="ECO:0007669"/>
    <property type="project" value="UniProtKB-KW"/>
</dbReference>
<evidence type="ECO:0000256" key="5">
    <source>
        <dbReference type="ARBA" id="ARBA00011245"/>
    </source>
</evidence>
<dbReference type="GO" id="GO:0008841">
    <property type="term" value="F:dihydrofolate synthase activity"/>
    <property type="evidence" value="ECO:0007669"/>
    <property type="project" value="UniProtKB-EC"/>
</dbReference>
<dbReference type="Proteomes" id="UP001164718">
    <property type="component" value="Chromosome"/>
</dbReference>
<keyword evidence="11 18" id="KW-0547">Nucleotide-binding</keyword>
<dbReference type="PANTHER" id="PTHR11136">
    <property type="entry name" value="FOLYLPOLYGLUTAMATE SYNTHASE-RELATED"/>
    <property type="match status" value="1"/>
</dbReference>
<dbReference type="EC" id="6.3.2.12" evidence="6"/>
<keyword evidence="14" id="KW-0289">Folate biosynthesis</keyword>
<dbReference type="SUPFAM" id="SSF53244">
    <property type="entry name" value="MurD-like peptide ligases, peptide-binding domain"/>
    <property type="match status" value="1"/>
</dbReference>
<dbReference type="RefSeq" id="WP_275418023.1">
    <property type="nucleotide sequence ID" value="NZ_CP106878.1"/>
</dbReference>
<dbReference type="PIRSF" id="PIRSF001563">
    <property type="entry name" value="Folylpolyglu_synth"/>
    <property type="match status" value="1"/>
</dbReference>
<evidence type="ECO:0000256" key="6">
    <source>
        <dbReference type="ARBA" id="ARBA00013023"/>
    </source>
</evidence>
<evidence type="ECO:0000313" key="22">
    <source>
        <dbReference type="Proteomes" id="UP001164718"/>
    </source>
</evidence>
<dbReference type="Gene3D" id="3.40.1190.10">
    <property type="entry name" value="Mur-like, catalytic domain"/>
    <property type="match status" value="1"/>
</dbReference>
<dbReference type="SUPFAM" id="SSF53623">
    <property type="entry name" value="MurD-like peptide ligases, catalytic domain"/>
    <property type="match status" value="1"/>
</dbReference>
<evidence type="ECO:0000256" key="13">
    <source>
        <dbReference type="ARBA" id="ARBA00022842"/>
    </source>
</evidence>
<evidence type="ECO:0000256" key="18">
    <source>
        <dbReference type="PIRNR" id="PIRNR001563"/>
    </source>
</evidence>
<dbReference type="PANTHER" id="PTHR11136:SF0">
    <property type="entry name" value="DIHYDROFOLATE SYNTHETASE-RELATED"/>
    <property type="match status" value="1"/>
</dbReference>
<evidence type="ECO:0000256" key="16">
    <source>
        <dbReference type="ARBA" id="ARBA00047493"/>
    </source>
</evidence>
<feature type="domain" description="Mur ligase C-terminal" evidence="19">
    <location>
        <begin position="301"/>
        <end position="418"/>
    </location>
</feature>
<dbReference type="InterPro" id="IPR013221">
    <property type="entry name" value="Mur_ligase_cen"/>
</dbReference>
<evidence type="ECO:0000256" key="17">
    <source>
        <dbReference type="ARBA" id="ARBA00049161"/>
    </source>
</evidence>
<evidence type="ECO:0000256" key="3">
    <source>
        <dbReference type="ARBA" id="ARBA00005150"/>
    </source>
</evidence>
<keyword evidence="12 18" id="KW-0067">ATP-binding</keyword>
<evidence type="ECO:0000256" key="8">
    <source>
        <dbReference type="ARBA" id="ARBA00019357"/>
    </source>
</evidence>
<evidence type="ECO:0000256" key="10">
    <source>
        <dbReference type="ARBA" id="ARBA00022723"/>
    </source>
</evidence>
<comment type="subunit">
    <text evidence="5">Monomer.</text>
</comment>
<comment type="catalytic activity">
    <reaction evidence="17">
        <text>7,8-dihydropteroate + L-glutamate + ATP = 7,8-dihydrofolate + ADP + phosphate + H(+)</text>
        <dbReference type="Rhea" id="RHEA:23584"/>
        <dbReference type="ChEBI" id="CHEBI:15378"/>
        <dbReference type="ChEBI" id="CHEBI:17839"/>
        <dbReference type="ChEBI" id="CHEBI:29985"/>
        <dbReference type="ChEBI" id="CHEBI:30616"/>
        <dbReference type="ChEBI" id="CHEBI:43474"/>
        <dbReference type="ChEBI" id="CHEBI:57451"/>
        <dbReference type="ChEBI" id="CHEBI:456216"/>
        <dbReference type="EC" id="6.3.2.12"/>
    </reaction>
</comment>
<evidence type="ECO:0000313" key="21">
    <source>
        <dbReference type="EMBL" id="WAA10239.1"/>
    </source>
</evidence>
<evidence type="ECO:0000256" key="9">
    <source>
        <dbReference type="ARBA" id="ARBA00022598"/>
    </source>
</evidence>
<reference evidence="21" key="1">
    <citation type="submission" date="2022-09" db="EMBL/GenBank/DDBJ databases">
        <title>Complete Genomes of Fervidibacillus albus and Fervidibacillus halotolerans isolated from tidal flat sediments.</title>
        <authorList>
            <person name="Kwon K.K."/>
            <person name="Yang S.-H."/>
            <person name="Park M.J."/>
            <person name="Oh H.-M."/>
        </authorList>
    </citation>
    <scope>NUCLEOTIDE SEQUENCE</scope>
    <source>
        <strain evidence="21">MEBiC13591</strain>
    </source>
</reference>
<evidence type="ECO:0000259" key="20">
    <source>
        <dbReference type="Pfam" id="PF08245"/>
    </source>
</evidence>
<evidence type="ECO:0000256" key="2">
    <source>
        <dbReference type="ARBA" id="ARBA00004799"/>
    </source>
</evidence>
<dbReference type="GO" id="GO:0005737">
    <property type="term" value="C:cytoplasm"/>
    <property type="evidence" value="ECO:0007669"/>
    <property type="project" value="TreeGrafter"/>
</dbReference>
<dbReference type="Pfam" id="PF02875">
    <property type="entry name" value="Mur_ligase_C"/>
    <property type="match status" value="1"/>
</dbReference>
<evidence type="ECO:0000256" key="14">
    <source>
        <dbReference type="ARBA" id="ARBA00022909"/>
    </source>
</evidence>
<dbReference type="Pfam" id="PF08245">
    <property type="entry name" value="Mur_ligase_M"/>
    <property type="match status" value="1"/>
</dbReference>
<dbReference type="PROSITE" id="PS01012">
    <property type="entry name" value="FOLYLPOLYGLU_SYNT_2"/>
    <property type="match status" value="1"/>
</dbReference>
<evidence type="ECO:0000256" key="1">
    <source>
        <dbReference type="ARBA" id="ARBA00001946"/>
    </source>
</evidence>
<name>A0A9E8LWU2_9BACI</name>
<dbReference type="InterPro" id="IPR001645">
    <property type="entry name" value="Folylpolyglutamate_synth"/>
</dbReference>
<comment type="catalytic activity">
    <reaction evidence="16">
        <text>(6S)-5,6,7,8-tetrahydrofolyl-(gamma-L-Glu)(n) + L-glutamate + ATP = (6S)-5,6,7,8-tetrahydrofolyl-(gamma-L-Glu)(n+1) + ADP + phosphate + H(+)</text>
        <dbReference type="Rhea" id="RHEA:10580"/>
        <dbReference type="Rhea" id="RHEA-COMP:14738"/>
        <dbReference type="Rhea" id="RHEA-COMP:14740"/>
        <dbReference type="ChEBI" id="CHEBI:15378"/>
        <dbReference type="ChEBI" id="CHEBI:29985"/>
        <dbReference type="ChEBI" id="CHEBI:30616"/>
        <dbReference type="ChEBI" id="CHEBI:43474"/>
        <dbReference type="ChEBI" id="CHEBI:141005"/>
        <dbReference type="ChEBI" id="CHEBI:456216"/>
        <dbReference type="EC" id="6.3.2.17"/>
    </reaction>
</comment>
<proteinExistence type="inferred from homology"/>
<evidence type="ECO:0000259" key="19">
    <source>
        <dbReference type="Pfam" id="PF02875"/>
    </source>
</evidence>
<dbReference type="GO" id="GO:0004326">
    <property type="term" value="F:tetrahydrofolylpolyglutamate synthase activity"/>
    <property type="evidence" value="ECO:0007669"/>
    <property type="project" value="UniProtKB-EC"/>
</dbReference>
<dbReference type="InterPro" id="IPR036565">
    <property type="entry name" value="Mur-like_cat_sf"/>
</dbReference>